<dbReference type="Gene3D" id="2.40.30.170">
    <property type="match status" value="1"/>
</dbReference>
<keyword evidence="2 3" id="KW-0175">Coiled coil</keyword>
<feature type="domain" description="Multidrug resistance protein MdtA-like barrel-sandwich hybrid" evidence="5">
    <location>
        <begin position="54"/>
        <end position="312"/>
    </location>
</feature>
<dbReference type="Proteomes" id="UP001597145">
    <property type="component" value="Unassembled WGS sequence"/>
</dbReference>
<comment type="caution">
    <text evidence="7">The sequence shown here is derived from an EMBL/GenBank/DDBJ whole genome shotgun (WGS) entry which is preliminary data.</text>
</comment>
<feature type="domain" description="Multidrug resistance protein MdtA-like C-terminal permuted SH3" evidence="6">
    <location>
        <begin position="438"/>
        <end position="494"/>
    </location>
</feature>
<dbReference type="InterPro" id="IPR058625">
    <property type="entry name" value="MdtA-like_BSH"/>
</dbReference>
<feature type="coiled-coil region" evidence="3">
    <location>
        <begin position="203"/>
        <end position="255"/>
    </location>
</feature>
<name>A0ABW4FRB5_9PSEU</name>
<dbReference type="RefSeq" id="WP_379659924.1">
    <property type="nucleotide sequence ID" value="NZ_JBHUCP010000020.1"/>
</dbReference>
<evidence type="ECO:0000313" key="7">
    <source>
        <dbReference type="EMBL" id="MFD1532812.1"/>
    </source>
</evidence>
<dbReference type="EMBL" id="JBHUCP010000020">
    <property type="protein sequence ID" value="MFD1532812.1"/>
    <property type="molecule type" value="Genomic_DNA"/>
</dbReference>
<evidence type="ECO:0000256" key="2">
    <source>
        <dbReference type="ARBA" id="ARBA00023054"/>
    </source>
</evidence>
<dbReference type="Gene3D" id="2.40.420.20">
    <property type="match status" value="1"/>
</dbReference>
<dbReference type="InterPro" id="IPR050465">
    <property type="entry name" value="UPF0194_transport"/>
</dbReference>
<evidence type="ECO:0000256" key="4">
    <source>
        <dbReference type="SAM" id="MobiDB-lite"/>
    </source>
</evidence>
<protein>
    <submittedName>
        <fullName evidence="7">Biotin/lipoyl-binding protein</fullName>
    </submittedName>
</protein>
<dbReference type="Gene3D" id="1.10.287.470">
    <property type="entry name" value="Helix hairpin bin"/>
    <property type="match status" value="1"/>
</dbReference>
<feature type="compositionally biased region" description="Basic and acidic residues" evidence="4">
    <location>
        <begin position="159"/>
        <end position="177"/>
    </location>
</feature>
<evidence type="ECO:0000256" key="1">
    <source>
        <dbReference type="ARBA" id="ARBA00004196"/>
    </source>
</evidence>
<feature type="region of interest" description="Disordered" evidence="4">
    <location>
        <begin position="159"/>
        <end position="181"/>
    </location>
</feature>
<dbReference type="Gene3D" id="2.40.50.100">
    <property type="match status" value="1"/>
</dbReference>
<evidence type="ECO:0000313" key="8">
    <source>
        <dbReference type="Proteomes" id="UP001597145"/>
    </source>
</evidence>
<evidence type="ECO:0000256" key="3">
    <source>
        <dbReference type="SAM" id="Coils"/>
    </source>
</evidence>
<proteinExistence type="predicted"/>
<dbReference type="InterPro" id="IPR058627">
    <property type="entry name" value="MdtA-like_C"/>
</dbReference>
<dbReference type="Pfam" id="PF25917">
    <property type="entry name" value="BSH_RND"/>
    <property type="match status" value="1"/>
</dbReference>
<gene>
    <name evidence="7" type="ORF">ACFSCY_25645</name>
</gene>
<dbReference type="Pfam" id="PF25967">
    <property type="entry name" value="RND-MFP_C"/>
    <property type="match status" value="1"/>
</dbReference>
<reference evidence="8" key="1">
    <citation type="journal article" date="2019" name="Int. J. Syst. Evol. Microbiol.">
        <title>The Global Catalogue of Microorganisms (GCM) 10K type strain sequencing project: providing services to taxonomists for standard genome sequencing and annotation.</title>
        <authorList>
            <consortium name="The Broad Institute Genomics Platform"/>
            <consortium name="The Broad Institute Genome Sequencing Center for Infectious Disease"/>
            <person name="Wu L."/>
            <person name="Ma J."/>
        </authorList>
    </citation>
    <scope>NUCLEOTIDE SEQUENCE [LARGE SCALE GENOMIC DNA]</scope>
    <source>
        <strain evidence="8">JCM 12165</strain>
    </source>
</reference>
<accession>A0ABW4FRB5</accession>
<organism evidence="7 8">
    <name type="scientific">Pseudonocardia aurantiaca</name>
    <dbReference type="NCBI Taxonomy" id="75290"/>
    <lineage>
        <taxon>Bacteria</taxon>
        <taxon>Bacillati</taxon>
        <taxon>Actinomycetota</taxon>
        <taxon>Actinomycetes</taxon>
        <taxon>Pseudonocardiales</taxon>
        <taxon>Pseudonocardiaceae</taxon>
        <taxon>Pseudonocardia</taxon>
    </lineage>
</organism>
<dbReference type="PANTHER" id="PTHR32347:SF14">
    <property type="entry name" value="EFFLUX SYSTEM COMPONENT YKNX-RELATED"/>
    <property type="match status" value="1"/>
</dbReference>
<dbReference type="SUPFAM" id="SSF111369">
    <property type="entry name" value="HlyD-like secretion proteins"/>
    <property type="match status" value="1"/>
</dbReference>
<comment type="subcellular location">
    <subcellularLocation>
        <location evidence="1">Cell envelope</location>
    </subcellularLocation>
</comment>
<evidence type="ECO:0000259" key="5">
    <source>
        <dbReference type="Pfam" id="PF25917"/>
    </source>
</evidence>
<evidence type="ECO:0000259" key="6">
    <source>
        <dbReference type="Pfam" id="PF25967"/>
    </source>
</evidence>
<keyword evidence="8" id="KW-1185">Reference proteome</keyword>
<dbReference type="PANTHER" id="PTHR32347">
    <property type="entry name" value="EFFLUX SYSTEM COMPONENT YKNX-RELATED"/>
    <property type="match status" value="1"/>
</dbReference>
<sequence length="498" mass="51948">MLTLPVVMLLAACTVEEPALLTVQVTRTSVTSTVTATGSLRAISEQKLGLVDAGKLVELNVTVGQQVEPGQVLARIDDFDAFQELESAIGQLAGEQAALARAREGHHVDAVADDVEHARRVLRATEERAEAIDKANASAVHEAERRLGLDEEILEEAKAGADHCDDDTSRGAGREGEAGAGDWGVVVPASARCERTDESDPEVQAAERQVRASKAALAQAGEKERVDHTQHELAIANARRDLGAAENEAEAVRGERPRIIDERAAVVGQMQAEVDRAQRARDETVLRSPVGGKVATINGVVGELIGAGSGTTALAPGGTVPLPDTNTGVSSAESGGGAGGGPGGSAFIVLDNVNTFQMVAPFAEADAARLELHQQVEVTFDAVPDLVRVGTVISIAPTGRDIQGVMSYDATIVLDELDPRLEDGQTAAVQVVVDKRDDVLVVPNAALLQSGQTGVVTVVDRDGAHRQVQVELGLAGDSVTQVISGLEKGQEVVVAQPE</sequence>